<dbReference type="EMBL" id="BGZK01000230">
    <property type="protein sequence ID" value="GBP30254.1"/>
    <property type="molecule type" value="Genomic_DNA"/>
</dbReference>
<dbReference type="AlphaFoldDB" id="A0A4C1UWU1"/>
<name>A0A4C1UWU1_EUMVA</name>
<gene>
    <name evidence="1" type="ORF">EVAR_94564_1</name>
</gene>
<organism evidence="1 2">
    <name type="scientific">Eumeta variegata</name>
    <name type="common">Bagworm moth</name>
    <name type="synonym">Eumeta japonica</name>
    <dbReference type="NCBI Taxonomy" id="151549"/>
    <lineage>
        <taxon>Eukaryota</taxon>
        <taxon>Metazoa</taxon>
        <taxon>Ecdysozoa</taxon>
        <taxon>Arthropoda</taxon>
        <taxon>Hexapoda</taxon>
        <taxon>Insecta</taxon>
        <taxon>Pterygota</taxon>
        <taxon>Neoptera</taxon>
        <taxon>Endopterygota</taxon>
        <taxon>Lepidoptera</taxon>
        <taxon>Glossata</taxon>
        <taxon>Ditrysia</taxon>
        <taxon>Tineoidea</taxon>
        <taxon>Psychidae</taxon>
        <taxon>Oiketicinae</taxon>
        <taxon>Eumeta</taxon>
    </lineage>
</organism>
<evidence type="ECO:0000313" key="1">
    <source>
        <dbReference type="EMBL" id="GBP30254.1"/>
    </source>
</evidence>
<sequence length="119" mass="13814">MVPSPQFGSSSRYVSTSSLCLMFCESDVHQLICLNMGRPAKRAVHTSHHYSSLSLEKKERKRHLSLRKQLKGKQYGRGRRCWDARTLGARGKGSRFWDTRKESRFLDCEGRGRVLKEKR</sequence>
<dbReference type="Proteomes" id="UP000299102">
    <property type="component" value="Unassembled WGS sequence"/>
</dbReference>
<proteinExistence type="predicted"/>
<keyword evidence="2" id="KW-1185">Reference proteome</keyword>
<reference evidence="1 2" key="1">
    <citation type="journal article" date="2019" name="Commun. Biol.">
        <title>The bagworm genome reveals a unique fibroin gene that provides high tensile strength.</title>
        <authorList>
            <person name="Kono N."/>
            <person name="Nakamura H."/>
            <person name="Ohtoshi R."/>
            <person name="Tomita M."/>
            <person name="Numata K."/>
            <person name="Arakawa K."/>
        </authorList>
    </citation>
    <scope>NUCLEOTIDE SEQUENCE [LARGE SCALE GENOMIC DNA]</scope>
</reference>
<accession>A0A4C1UWU1</accession>
<protein>
    <submittedName>
        <fullName evidence="1">Uncharacterized protein</fullName>
    </submittedName>
</protein>
<evidence type="ECO:0000313" key="2">
    <source>
        <dbReference type="Proteomes" id="UP000299102"/>
    </source>
</evidence>
<comment type="caution">
    <text evidence="1">The sequence shown here is derived from an EMBL/GenBank/DDBJ whole genome shotgun (WGS) entry which is preliminary data.</text>
</comment>